<evidence type="ECO:0000256" key="15">
    <source>
        <dbReference type="ARBA" id="ARBA00023157"/>
    </source>
</evidence>
<evidence type="ECO:0000313" key="21">
    <source>
        <dbReference type="WBParaSite" id="Pan_g17705.t1"/>
    </source>
</evidence>
<keyword evidence="13" id="KW-0482">Metalloprotease</keyword>
<dbReference type="PRINTS" id="PR00765">
    <property type="entry name" value="CRBOXYPTASEA"/>
</dbReference>
<keyword evidence="5" id="KW-0964">Secreted</keyword>
<keyword evidence="9 18" id="KW-0732">Signal</keyword>
<dbReference type="GO" id="GO:0008270">
    <property type="term" value="F:zinc ion binding"/>
    <property type="evidence" value="ECO:0007669"/>
    <property type="project" value="InterPro"/>
</dbReference>
<evidence type="ECO:0000259" key="19">
    <source>
        <dbReference type="PROSITE" id="PS52035"/>
    </source>
</evidence>
<evidence type="ECO:0000256" key="16">
    <source>
        <dbReference type="ARBA" id="ARBA00057299"/>
    </source>
</evidence>
<dbReference type="Gene3D" id="3.30.70.340">
    <property type="entry name" value="Metallocarboxypeptidase-like"/>
    <property type="match status" value="1"/>
</dbReference>
<dbReference type="SMART" id="SM00631">
    <property type="entry name" value="Zn_pept"/>
    <property type="match status" value="1"/>
</dbReference>
<evidence type="ECO:0000256" key="3">
    <source>
        <dbReference type="ARBA" id="ARBA00004613"/>
    </source>
</evidence>
<dbReference type="InterPro" id="IPR036990">
    <property type="entry name" value="M14A-like_propep"/>
</dbReference>
<dbReference type="SUPFAM" id="SSF54897">
    <property type="entry name" value="Protease propeptides/inhibitors"/>
    <property type="match status" value="1"/>
</dbReference>
<evidence type="ECO:0000256" key="9">
    <source>
        <dbReference type="ARBA" id="ARBA00022729"/>
    </source>
</evidence>
<dbReference type="Proteomes" id="UP000492821">
    <property type="component" value="Unassembled WGS sequence"/>
</dbReference>
<dbReference type="GO" id="GO:0006508">
    <property type="term" value="P:proteolysis"/>
    <property type="evidence" value="ECO:0007669"/>
    <property type="project" value="UniProtKB-KW"/>
</dbReference>
<dbReference type="GO" id="GO:0004181">
    <property type="term" value="F:metallocarboxypeptidase activity"/>
    <property type="evidence" value="ECO:0007669"/>
    <property type="project" value="InterPro"/>
</dbReference>
<evidence type="ECO:0000256" key="4">
    <source>
        <dbReference type="ARBA" id="ARBA00005988"/>
    </source>
</evidence>
<dbReference type="FunFam" id="3.30.70.340:FF:000001">
    <property type="entry name" value="Carboxypeptidase A5"/>
    <property type="match status" value="1"/>
</dbReference>
<comment type="function">
    <text evidence="16">Involved in the digestion of the blood meal.</text>
</comment>
<evidence type="ECO:0000313" key="20">
    <source>
        <dbReference type="Proteomes" id="UP000492821"/>
    </source>
</evidence>
<dbReference type="PROSITE" id="PS00132">
    <property type="entry name" value="CARBOXYPEPT_ZN_1"/>
    <property type="match status" value="1"/>
</dbReference>
<evidence type="ECO:0000256" key="10">
    <source>
        <dbReference type="ARBA" id="ARBA00022801"/>
    </source>
</evidence>
<accession>A0A7E4V817</accession>
<dbReference type="Pfam" id="PF02244">
    <property type="entry name" value="Propep_M14"/>
    <property type="match status" value="1"/>
</dbReference>
<dbReference type="WBParaSite" id="Pan_g17705.t1">
    <property type="protein sequence ID" value="Pan_g17705.t1"/>
    <property type="gene ID" value="Pan_g17705"/>
</dbReference>
<dbReference type="FunFam" id="3.40.630.10:FF:000040">
    <property type="entry name" value="zinc carboxypeptidase"/>
    <property type="match status" value="1"/>
</dbReference>
<evidence type="ECO:0000256" key="14">
    <source>
        <dbReference type="ARBA" id="ARBA00023145"/>
    </source>
</evidence>
<dbReference type="Gene3D" id="3.40.630.10">
    <property type="entry name" value="Zn peptidases"/>
    <property type="match status" value="1"/>
</dbReference>
<name>A0A7E4V817_PANRE</name>
<keyword evidence="20" id="KW-1185">Reference proteome</keyword>
<keyword evidence="10" id="KW-0378">Hydrolase</keyword>
<feature type="signal peptide" evidence="18">
    <location>
        <begin position="1"/>
        <end position="23"/>
    </location>
</feature>
<evidence type="ECO:0000256" key="13">
    <source>
        <dbReference type="ARBA" id="ARBA00023049"/>
    </source>
</evidence>
<dbReference type="AlphaFoldDB" id="A0A7E4V817"/>
<feature type="chain" id="PRO_5028997708" evidence="18">
    <location>
        <begin position="24"/>
        <end position="433"/>
    </location>
</feature>
<evidence type="ECO:0000256" key="12">
    <source>
        <dbReference type="ARBA" id="ARBA00023026"/>
    </source>
</evidence>
<keyword evidence="14" id="KW-0865">Zymogen</keyword>
<comment type="subcellular location">
    <subcellularLocation>
        <location evidence="3">Secreted</location>
    </subcellularLocation>
</comment>
<sequence length="433" mass="47811">MVVPQKGATVLLLLALGAVVVEGLVLPKRTFHGHSVLRIKANHNAHVEALRSLEDVHGINVDFWKSLKSVPGDAHLRVAAEDKEKVLSILKSEGLEHDVIIDNLQEKIDRENAELANRKVFKAGDHPSEIATDNYHNLDEILAYLDSVATTYPTLASTQSIGKSHQNRDLKLIKIGKPGTNKKAVFINGCQHAREWLGCATMVYIINELTTKQSTYDDLLTGLDIYILPVLNPDGYAYTWASDRMWRKTRSGPRSGCYGVDPNRNWNYKWNVAGASRNPCSETYDGPSANSEVETQAITSFLGANNKTLKAYFDIHTYSEDFMYSYGYADVYPVDVTKLKKVAGQATSAVNSAHGESFKYGSITDVIYPASGSSIDYAKGLLGIDYSYAMELRPDENSWDGFILPTSQILDGASECWAGVQLVFRAALTDTTD</sequence>
<evidence type="ECO:0000256" key="1">
    <source>
        <dbReference type="ARBA" id="ARBA00001947"/>
    </source>
</evidence>
<dbReference type="InterPro" id="IPR057246">
    <property type="entry name" value="CARBOXYPEPT_ZN_1"/>
</dbReference>
<evidence type="ECO:0000256" key="8">
    <source>
        <dbReference type="ARBA" id="ARBA00022723"/>
    </source>
</evidence>
<comment type="similarity">
    <text evidence="4 17">Belongs to the peptidase M14 family.</text>
</comment>
<dbReference type="PANTHER" id="PTHR11705">
    <property type="entry name" value="PROTEASE FAMILY M14 CARBOXYPEPTIDASE A,B"/>
    <property type="match status" value="1"/>
</dbReference>
<comment type="cofactor">
    <cofactor evidence="1">
        <name>Zn(2+)</name>
        <dbReference type="ChEBI" id="CHEBI:29105"/>
    </cofactor>
</comment>
<keyword evidence="12" id="KW-0843">Virulence</keyword>
<dbReference type="InterPro" id="IPR003146">
    <property type="entry name" value="M14A_act_pep"/>
</dbReference>
<organism evidence="20 21">
    <name type="scientific">Panagrellus redivivus</name>
    <name type="common">Microworm</name>
    <dbReference type="NCBI Taxonomy" id="6233"/>
    <lineage>
        <taxon>Eukaryota</taxon>
        <taxon>Metazoa</taxon>
        <taxon>Ecdysozoa</taxon>
        <taxon>Nematoda</taxon>
        <taxon>Chromadorea</taxon>
        <taxon>Rhabditida</taxon>
        <taxon>Tylenchina</taxon>
        <taxon>Panagrolaimomorpha</taxon>
        <taxon>Panagrolaimoidea</taxon>
        <taxon>Panagrolaimidae</taxon>
        <taxon>Panagrellus</taxon>
    </lineage>
</organism>
<evidence type="ECO:0000256" key="6">
    <source>
        <dbReference type="ARBA" id="ARBA00022645"/>
    </source>
</evidence>
<evidence type="ECO:0000256" key="18">
    <source>
        <dbReference type="SAM" id="SignalP"/>
    </source>
</evidence>
<dbReference type="CDD" id="cd03860">
    <property type="entry name" value="M14_CP_A-B_like"/>
    <property type="match status" value="1"/>
</dbReference>
<dbReference type="PANTHER" id="PTHR11705:SF143">
    <property type="entry name" value="SLL0236 PROTEIN"/>
    <property type="match status" value="1"/>
</dbReference>
<dbReference type="PROSITE" id="PS52035">
    <property type="entry name" value="PEPTIDASE_M14"/>
    <property type="match status" value="1"/>
</dbReference>
<keyword evidence="15" id="KW-1015">Disulfide bond</keyword>
<keyword evidence="11" id="KW-0862">Zinc</keyword>
<keyword evidence="8" id="KW-0479">Metal-binding</keyword>
<proteinExistence type="inferred from homology"/>
<feature type="active site" description="Proton donor/acceptor" evidence="17">
    <location>
        <position position="391"/>
    </location>
</feature>
<feature type="domain" description="Peptidase M14" evidence="19">
    <location>
        <begin position="134"/>
        <end position="427"/>
    </location>
</feature>
<evidence type="ECO:0000256" key="7">
    <source>
        <dbReference type="ARBA" id="ARBA00022670"/>
    </source>
</evidence>
<dbReference type="SUPFAM" id="SSF53187">
    <property type="entry name" value="Zn-dependent exopeptidases"/>
    <property type="match status" value="1"/>
</dbReference>
<protein>
    <submittedName>
        <fullName evidence="21">Peptidase_M14 domain-containing protein</fullName>
    </submittedName>
</protein>
<evidence type="ECO:0000256" key="17">
    <source>
        <dbReference type="PROSITE-ProRule" id="PRU01379"/>
    </source>
</evidence>
<comment type="function">
    <text evidence="2">Extracellular metalloprotease that contributes to pathogenicity.</text>
</comment>
<reference evidence="21" key="2">
    <citation type="submission" date="2020-10" db="UniProtKB">
        <authorList>
            <consortium name="WormBaseParasite"/>
        </authorList>
    </citation>
    <scope>IDENTIFICATION</scope>
</reference>
<dbReference type="Pfam" id="PF00246">
    <property type="entry name" value="Peptidase_M14"/>
    <property type="match status" value="1"/>
</dbReference>
<keyword evidence="7" id="KW-0645">Protease</keyword>
<dbReference type="InterPro" id="IPR000834">
    <property type="entry name" value="Peptidase_M14"/>
</dbReference>
<keyword evidence="6" id="KW-0121">Carboxypeptidase</keyword>
<reference evidence="20" key="1">
    <citation type="journal article" date="2013" name="Genetics">
        <title>The draft genome and transcriptome of Panagrellus redivivus are shaped by the harsh demands of a free-living lifestyle.</title>
        <authorList>
            <person name="Srinivasan J."/>
            <person name="Dillman A.R."/>
            <person name="Macchietto M.G."/>
            <person name="Heikkinen L."/>
            <person name="Lakso M."/>
            <person name="Fracchia K.M."/>
            <person name="Antoshechkin I."/>
            <person name="Mortazavi A."/>
            <person name="Wong G."/>
            <person name="Sternberg P.W."/>
        </authorList>
    </citation>
    <scope>NUCLEOTIDE SEQUENCE [LARGE SCALE GENOMIC DNA]</scope>
    <source>
        <strain evidence="20">MT8872</strain>
    </source>
</reference>
<dbReference type="GO" id="GO:0005615">
    <property type="term" value="C:extracellular space"/>
    <property type="evidence" value="ECO:0007669"/>
    <property type="project" value="TreeGrafter"/>
</dbReference>
<evidence type="ECO:0000256" key="11">
    <source>
        <dbReference type="ARBA" id="ARBA00022833"/>
    </source>
</evidence>
<evidence type="ECO:0000256" key="5">
    <source>
        <dbReference type="ARBA" id="ARBA00022525"/>
    </source>
</evidence>
<evidence type="ECO:0000256" key="2">
    <source>
        <dbReference type="ARBA" id="ARBA00003091"/>
    </source>
</evidence>